<dbReference type="InterPro" id="IPR007862">
    <property type="entry name" value="Adenylate_kinase_lid-dom"/>
</dbReference>
<feature type="binding site" evidence="5">
    <location>
        <position position="156"/>
    </location>
    <ligand>
        <name>AMP</name>
        <dbReference type="ChEBI" id="CHEBI:456215"/>
    </ligand>
</feature>
<proteinExistence type="inferred from homology"/>
<dbReference type="CDD" id="cd01428">
    <property type="entry name" value="ADK"/>
    <property type="match status" value="1"/>
</dbReference>
<reference evidence="9" key="1">
    <citation type="submission" date="2021-01" db="EMBL/GenBank/DDBJ databases">
        <title>Whole genome shotgun sequence of Rhizocola hellebori NBRC 109834.</title>
        <authorList>
            <person name="Komaki H."/>
            <person name="Tamura T."/>
        </authorList>
    </citation>
    <scope>NUCLEOTIDE SEQUENCE</scope>
    <source>
        <strain evidence="9">NBRC 109834</strain>
    </source>
</reference>
<dbReference type="AlphaFoldDB" id="A0A8J3Q4C7"/>
<dbReference type="InterPro" id="IPR036193">
    <property type="entry name" value="ADK_active_lid_dom_sf"/>
</dbReference>
<dbReference type="PROSITE" id="PS00113">
    <property type="entry name" value="ADENYLATE_KINASE"/>
    <property type="match status" value="1"/>
</dbReference>
<evidence type="ECO:0000256" key="4">
    <source>
        <dbReference type="ARBA" id="ARBA00022777"/>
    </source>
</evidence>
<feature type="binding site" evidence="5">
    <location>
        <position position="126"/>
    </location>
    <ligand>
        <name>Zn(2+)</name>
        <dbReference type="ChEBI" id="CHEBI:29105"/>
        <note>structural</note>
    </ligand>
</feature>
<evidence type="ECO:0000256" key="7">
    <source>
        <dbReference type="RuleBase" id="RU003331"/>
    </source>
</evidence>
<comment type="catalytic activity">
    <reaction evidence="5 7">
        <text>AMP + ATP = 2 ADP</text>
        <dbReference type="Rhea" id="RHEA:12973"/>
        <dbReference type="ChEBI" id="CHEBI:30616"/>
        <dbReference type="ChEBI" id="CHEBI:456215"/>
        <dbReference type="ChEBI" id="CHEBI:456216"/>
        <dbReference type="EC" id="2.7.4.3"/>
    </reaction>
</comment>
<feature type="binding site" evidence="5">
    <location>
        <position position="149"/>
    </location>
    <ligand>
        <name>Zn(2+)</name>
        <dbReference type="ChEBI" id="CHEBI:29105"/>
        <note>structural</note>
    </ligand>
</feature>
<dbReference type="GO" id="GO:0008270">
    <property type="term" value="F:zinc ion binding"/>
    <property type="evidence" value="ECO:0007669"/>
    <property type="project" value="UniProtKB-UniRule"/>
</dbReference>
<dbReference type="Proteomes" id="UP000612899">
    <property type="component" value="Unassembled WGS sequence"/>
</dbReference>
<evidence type="ECO:0000256" key="5">
    <source>
        <dbReference type="HAMAP-Rule" id="MF_00235"/>
    </source>
</evidence>
<keyword evidence="3 5" id="KW-0547">Nucleotide-binding</keyword>
<feature type="binding site" evidence="5">
    <location>
        <position position="37"/>
    </location>
    <ligand>
        <name>AMP</name>
        <dbReference type="ChEBI" id="CHEBI:456215"/>
    </ligand>
</feature>
<dbReference type="InterPro" id="IPR006259">
    <property type="entry name" value="Adenyl_kin_sub"/>
</dbReference>
<keyword evidence="4 5" id="KW-0418">Kinase</keyword>
<evidence type="ECO:0000256" key="2">
    <source>
        <dbReference type="ARBA" id="ARBA00022727"/>
    </source>
</evidence>
<feature type="domain" description="Adenylate kinase active site lid" evidence="8">
    <location>
        <begin position="123"/>
        <end position="158"/>
    </location>
</feature>
<dbReference type="NCBIfam" id="TIGR01351">
    <property type="entry name" value="adk"/>
    <property type="match status" value="1"/>
</dbReference>
<comment type="subcellular location">
    <subcellularLocation>
        <location evidence="5 7">Cytoplasm</location>
    </subcellularLocation>
</comment>
<dbReference type="GO" id="GO:0004017">
    <property type="term" value="F:AMP kinase activity"/>
    <property type="evidence" value="ECO:0007669"/>
    <property type="project" value="UniProtKB-UniRule"/>
</dbReference>
<comment type="similarity">
    <text evidence="5 6">Belongs to the adenylate kinase family.</text>
</comment>
<keyword evidence="10" id="KW-1185">Reference proteome</keyword>
<keyword evidence="5" id="KW-0963">Cytoplasm</keyword>
<dbReference type="Gene3D" id="3.40.50.300">
    <property type="entry name" value="P-loop containing nucleotide triphosphate hydrolases"/>
    <property type="match status" value="1"/>
</dbReference>
<evidence type="ECO:0000259" key="8">
    <source>
        <dbReference type="Pfam" id="PF05191"/>
    </source>
</evidence>
<dbReference type="SUPFAM" id="SSF52540">
    <property type="entry name" value="P-loop containing nucleoside triphosphate hydrolases"/>
    <property type="match status" value="1"/>
</dbReference>
<comment type="pathway">
    <text evidence="5">Purine metabolism; AMP biosynthesis via salvage pathway; AMP from ADP: step 1/1.</text>
</comment>
<dbReference type="SUPFAM" id="SSF57774">
    <property type="entry name" value="Microbial and mitochondrial ADK, insert 'zinc finger' domain"/>
    <property type="match status" value="1"/>
</dbReference>
<dbReference type="Pfam" id="PF05191">
    <property type="entry name" value="ADK_lid"/>
    <property type="match status" value="1"/>
</dbReference>
<feature type="region of interest" description="LID" evidence="5">
    <location>
        <begin position="122"/>
        <end position="159"/>
    </location>
</feature>
<keyword evidence="5" id="KW-0862">Zinc</keyword>
<evidence type="ECO:0000313" key="10">
    <source>
        <dbReference type="Proteomes" id="UP000612899"/>
    </source>
</evidence>
<feature type="binding site" evidence="5">
    <location>
        <position position="129"/>
    </location>
    <ligand>
        <name>Zn(2+)</name>
        <dbReference type="ChEBI" id="CHEBI:29105"/>
        <note>structural</note>
    </ligand>
</feature>
<dbReference type="GO" id="GO:0044209">
    <property type="term" value="P:AMP salvage"/>
    <property type="evidence" value="ECO:0007669"/>
    <property type="project" value="UniProtKB-UniRule"/>
</dbReference>
<protein>
    <recommendedName>
        <fullName evidence="5 7">Adenylate kinase</fullName>
        <shortName evidence="5">AK</shortName>
        <ecNumber evidence="5 7">2.7.4.3</ecNumber>
    </recommendedName>
    <alternativeName>
        <fullName evidence="5">ATP-AMP transphosphorylase</fullName>
    </alternativeName>
    <alternativeName>
        <fullName evidence="5">ATP:AMP phosphotransferase</fullName>
    </alternativeName>
    <alternativeName>
        <fullName evidence="5">Adenylate monophosphate kinase</fullName>
    </alternativeName>
</protein>
<feature type="region of interest" description="NMP" evidence="5">
    <location>
        <begin position="31"/>
        <end position="60"/>
    </location>
</feature>
<dbReference type="InterPro" id="IPR000850">
    <property type="entry name" value="Adenylat/UMP-CMP_kin"/>
</dbReference>
<keyword evidence="2 5" id="KW-0545">Nucleotide biosynthesis</keyword>
<evidence type="ECO:0000313" key="9">
    <source>
        <dbReference type="EMBL" id="GIH03600.1"/>
    </source>
</evidence>
<dbReference type="PANTHER" id="PTHR23359">
    <property type="entry name" value="NUCLEOTIDE KINASE"/>
    <property type="match status" value="1"/>
</dbReference>
<comment type="subunit">
    <text evidence="5 7">Monomer.</text>
</comment>
<name>A0A8J3Q4C7_9ACTN</name>
<dbReference type="EMBL" id="BONY01000008">
    <property type="protein sequence ID" value="GIH03600.1"/>
    <property type="molecule type" value="Genomic_DNA"/>
</dbReference>
<comment type="function">
    <text evidence="5">Catalyzes the reversible transfer of the terminal phosphate group between ATP and AMP. Plays an important role in cellular energy homeostasis and in adenine nucleotide metabolism.</text>
</comment>
<feature type="binding site" evidence="5">
    <location>
        <position position="93"/>
    </location>
    <ligand>
        <name>AMP</name>
        <dbReference type="ChEBI" id="CHEBI:456215"/>
    </ligand>
</feature>
<feature type="binding site" evidence="5">
    <location>
        <begin position="86"/>
        <end position="89"/>
    </location>
    <ligand>
        <name>AMP</name>
        <dbReference type="ChEBI" id="CHEBI:456215"/>
    </ligand>
</feature>
<feature type="binding site" evidence="5">
    <location>
        <begin position="11"/>
        <end position="16"/>
    </location>
    <ligand>
        <name>ATP</name>
        <dbReference type="ChEBI" id="CHEBI:30616"/>
    </ligand>
</feature>
<keyword evidence="5 7" id="KW-0067">ATP-binding</keyword>
<accession>A0A8J3Q4C7</accession>
<feature type="binding site" evidence="5">
    <location>
        <position position="167"/>
    </location>
    <ligand>
        <name>AMP</name>
        <dbReference type="ChEBI" id="CHEBI:456215"/>
    </ligand>
</feature>
<dbReference type="GO" id="GO:0005737">
    <property type="term" value="C:cytoplasm"/>
    <property type="evidence" value="ECO:0007669"/>
    <property type="project" value="UniProtKB-SubCell"/>
</dbReference>
<dbReference type="UniPathway" id="UPA00588">
    <property type="reaction ID" value="UER00649"/>
</dbReference>
<feature type="binding site" evidence="5">
    <location>
        <position position="146"/>
    </location>
    <ligand>
        <name>Zn(2+)</name>
        <dbReference type="ChEBI" id="CHEBI:29105"/>
        <note>structural</note>
    </ligand>
</feature>
<evidence type="ECO:0000256" key="1">
    <source>
        <dbReference type="ARBA" id="ARBA00022679"/>
    </source>
</evidence>
<evidence type="ECO:0000256" key="6">
    <source>
        <dbReference type="RuleBase" id="RU003330"/>
    </source>
</evidence>
<comment type="domain">
    <text evidence="5">Consists of three domains, a large central CORE domain and two small peripheral domains, NMPbind and LID, which undergo movements during catalysis. The LID domain closes over the site of phosphoryl transfer upon ATP binding. Assembling and dissambling the active center during each catalytic cycle provides an effective means to prevent ATP hydrolysis. Some bacteria have evolved a zinc-coordinating structure that stabilizes the LID domain.</text>
</comment>
<organism evidence="9 10">
    <name type="scientific">Rhizocola hellebori</name>
    <dbReference type="NCBI Taxonomy" id="1392758"/>
    <lineage>
        <taxon>Bacteria</taxon>
        <taxon>Bacillati</taxon>
        <taxon>Actinomycetota</taxon>
        <taxon>Actinomycetes</taxon>
        <taxon>Micromonosporales</taxon>
        <taxon>Micromonosporaceae</taxon>
        <taxon>Rhizocola</taxon>
    </lineage>
</organism>
<keyword evidence="1 5" id="KW-0808">Transferase</keyword>
<keyword evidence="5" id="KW-0479">Metal-binding</keyword>
<dbReference type="RefSeq" id="WP_203907502.1">
    <property type="nucleotide sequence ID" value="NZ_BONY01000008.1"/>
</dbReference>
<dbReference type="EC" id="2.7.4.3" evidence="5 7"/>
<dbReference type="Pfam" id="PF00406">
    <property type="entry name" value="ADK"/>
    <property type="match status" value="1"/>
</dbReference>
<dbReference type="PRINTS" id="PR00094">
    <property type="entry name" value="ADENYLTKNASE"/>
</dbReference>
<dbReference type="InterPro" id="IPR027417">
    <property type="entry name" value="P-loop_NTPase"/>
</dbReference>
<comment type="caution">
    <text evidence="5">Lacks conserved residue(s) required for the propagation of feature annotation.</text>
</comment>
<feature type="binding site" evidence="5">
    <location>
        <position position="123"/>
    </location>
    <ligand>
        <name>ATP</name>
        <dbReference type="ChEBI" id="CHEBI:30616"/>
    </ligand>
</feature>
<dbReference type="GO" id="GO:0005524">
    <property type="term" value="F:ATP binding"/>
    <property type="evidence" value="ECO:0007669"/>
    <property type="project" value="UniProtKB-UniRule"/>
</dbReference>
<comment type="caution">
    <text evidence="9">The sequence shown here is derived from an EMBL/GenBank/DDBJ whole genome shotgun (WGS) entry which is preliminary data.</text>
</comment>
<feature type="binding site" evidence="5">
    <location>
        <position position="195"/>
    </location>
    <ligand>
        <name>ATP</name>
        <dbReference type="ChEBI" id="CHEBI:30616"/>
    </ligand>
</feature>
<sequence>MRKYAIMGVQGSGKGTQATLLARDLDLVHISVGDIFRWHVQNHTKLGAQVRRTMRLGELVDDELVGSVVRRRLDDHDWNYGFIIDGFPRNAVQAEFFLESYDIDGVIHLDLPDDEVRRRVLARRLCSRCGLDYNLIAHRPGNESRCDVCGGQLVSREDDTEEALATRLRDYYAKTNPVLDLFRRKEFVFTIDARPDKVTVQQAIRQRLNLPPYVKPSDG</sequence>
<gene>
    <name evidence="9" type="primary">adk_1</name>
    <name evidence="5" type="synonym">adk</name>
    <name evidence="9" type="ORF">Rhe02_16670</name>
</gene>
<feature type="binding site" evidence="5">
    <location>
        <begin position="58"/>
        <end position="60"/>
    </location>
    <ligand>
        <name>AMP</name>
        <dbReference type="ChEBI" id="CHEBI:456215"/>
    </ligand>
</feature>
<dbReference type="InterPro" id="IPR033690">
    <property type="entry name" value="Adenylat_kinase_CS"/>
</dbReference>
<evidence type="ECO:0000256" key="3">
    <source>
        <dbReference type="ARBA" id="ARBA00022741"/>
    </source>
</evidence>
<dbReference type="HAMAP" id="MF_00235">
    <property type="entry name" value="Adenylate_kinase_Adk"/>
    <property type="match status" value="1"/>
</dbReference>